<evidence type="ECO:0000313" key="2">
    <source>
        <dbReference type="EMBL" id="KAL0921244.1"/>
    </source>
</evidence>
<dbReference type="EMBL" id="JANQDX010000007">
    <property type="protein sequence ID" value="KAL0921244.1"/>
    <property type="molecule type" value="Genomic_DNA"/>
</dbReference>
<feature type="compositionally biased region" description="Basic and acidic residues" evidence="1">
    <location>
        <begin position="363"/>
        <end position="383"/>
    </location>
</feature>
<organism evidence="2 3">
    <name type="scientific">Dendrobium thyrsiflorum</name>
    <name type="common">Pinecone-like raceme dendrobium</name>
    <name type="synonym">Orchid</name>
    <dbReference type="NCBI Taxonomy" id="117978"/>
    <lineage>
        <taxon>Eukaryota</taxon>
        <taxon>Viridiplantae</taxon>
        <taxon>Streptophyta</taxon>
        <taxon>Embryophyta</taxon>
        <taxon>Tracheophyta</taxon>
        <taxon>Spermatophyta</taxon>
        <taxon>Magnoliopsida</taxon>
        <taxon>Liliopsida</taxon>
        <taxon>Asparagales</taxon>
        <taxon>Orchidaceae</taxon>
        <taxon>Epidendroideae</taxon>
        <taxon>Malaxideae</taxon>
        <taxon>Dendrobiinae</taxon>
        <taxon>Dendrobium</taxon>
    </lineage>
</organism>
<sequence>MVSRYLVGACDYGRSLVTGGDGLEVEMGSALIEGSGQERKRLWGIRFQEKVRVERSRSRLADGRKGRTAWRGSLRRLRGWKKRRRGAFVCPLILTMLENSDRGFWEGFAGSDTNSTVSTGFLQIFWRFWRHFDGYKVSEICGITKVQRRTRHFSAISAGIPLSFATIKRERSVRAWFEVFHTKLSQDILFLRFSLTASIFFPPSSQDEIYETSVAASSRSNRNPKPPPSSNLIFLLKPLCRRALQLSVPILLKSSSRKHPEMGMPHDSPEQPDAHPITAVNSRQWALISKYRTSIRMQSPKVEVIDPLFKPTTEDDDDGIIRERLWIPIRAFEAYNQENSLTKEQSLQRNPILCRQVDKVDRVRSVKRNDSKHPDDGRVEPKQKSNGKKNLQITEIQNKDDNFIEGFAPKDIPQAWNPQSRTSV</sequence>
<protein>
    <submittedName>
        <fullName evidence="2">Uncharacterized protein</fullName>
    </submittedName>
</protein>
<accession>A0ABD0V7N0</accession>
<evidence type="ECO:0000313" key="3">
    <source>
        <dbReference type="Proteomes" id="UP001552299"/>
    </source>
</evidence>
<feature type="region of interest" description="Disordered" evidence="1">
    <location>
        <begin position="363"/>
        <end position="424"/>
    </location>
</feature>
<feature type="region of interest" description="Disordered" evidence="1">
    <location>
        <begin position="257"/>
        <end position="276"/>
    </location>
</feature>
<evidence type="ECO:0000256" key="1">
    <source>
        <dbReference type="SAM" id="MobiDB-lite"/>
    </source>
</evidence>
<comment type="caution">
    <text evidence="2">The sequence shown here is derived from an EMBL/GenBank/DDBJ whole genome shotgun (WGS) entry which is preliminary data.</text>
</comment>
<dbReference type="Proteomes" id="UP001552299">
    <property type="component" value="Unassembled WGS sequence"/>
</dbReference>
<reference evidence="2 3" key="1">
    <citation type="journal article" date="2024" name="Plant Biotechnol. J.">
        <title>Dendrobium thyrsiflorum genome and its molecular insights into genes involved in important horticultural traits.</title>
        <authorList>
            <person name="Chen B."/>
            <person name="Wang J.Y."/>
            <person name="Zheng P.J."/>
            <person name="Li K.L."/>
            <person name="Liang Y.M."/>
            <person name="Chen X.F."/>
            <person name="Zhang C."/>
            <person name="Zhao X."/>
            <person name="He X."/>
            <person name="Zhang G.Q."/>
            <person name="Liu Z.J."/>
            <person name="Xu Q."/>
        </authorList>
    </citation>
    <scope>NUCLEOTIDE SEQUENCE [LARGE SCALE GENOMIC DNA]</scope>
    <source>
        <strain evidence="2">GZMU011</strain>
    </source>
</reference>
<name>A0ABD0V7N0_DENTH</name>
<gene>
    <name evidence="2" type="ORF">M5K25_008301</name>
</gene>
<keyword evidence="3" id="KW-1185">Reference proteome</keyword>
<dbReference type="AlphaFoldDB" id="A0ABD0V7N0"/>
<proteinExistence type="predicted"/>